<organism evidence="2 3">
    <name type="scientific">Rhodobacter calidifons</name>
    <dbReference type="NCBI Taxonomy" id="2715277"/>
    <lineage>
        <taxon>Bacteria</taxon>
        <taxon>Pseudomonadati</taxon>
        <taxon>Pseudomonadota</taxon>
        <taxon>Alphaproteobacteria</taxon>
        <taxon>Rhodobacterales</taxon>
        <taxon>Rhodobacter group</taxon>
        <taxon>Rhodobacter</taxon>
    </lineage>
</organism>
<keyword evidence="3" id="KW-1185">Reference proteome</keyword>
<evidence type="ECO:0000313" key="3">
    <source>
        <dbReference type="Proteomes" id="UP001515660"/>
    </source>
</evidence>
<feature type="compositionally biased region" description="Basic and acidic residues" evidence="1">
    <location>
        <begin position="133"/>
        <end position="143"/>
    </location>
</feature>
<name>A0ABX0G6Q4_9RHOB</name>
<comment type="caution">
    <text evidence="2">The sequence shown here is derived from an EMBL/GenBank/DDBJ whole genome shotgun (WGS) entry which is preliminary data.</text>
</comment>
<sequence length="143" mass="15856">MTAEIVVSHFYALRDPAGFDRAARLLVARLRLQGPEGVRSFRFLGAGPTERRLVAVFAGPEPWVALHDTTLTWPETVALRAAARLVRTDLYGPIPPPVLDWVLRLGLGRMLRHDGVPITGYPQGSERNPPSIWRRESAGRRAG</sequence>
<reference evidence="2 3" key="1">
    <citation type="journal article" date="2022" name="Microorganisms">
        <title>Genome Sequence and Characterization of a Xanthorhodopsin-Containing, Aerobic Anoxygenic Phototrophic Rhodobacter Species, Isolated from Mesophilic Conditions at Yellowstone National Park.</title>
        <authorList>
            <person name="Kyndt J.A."/>
            <person name="Robertson S."/>
            <person name="Shoffstall I.B."/>
            <person name="Ramaley R.F."/>
            <person name="Meyer T.E."/>
        </authorList>
    </citation>
    <scope>NUCLEOTIDE SEQUENCE [LARGE SCALE GENOMIC DNA]</scope>
    <source>
        <strain evidence="2 3">M37P</strain>
    </source>
</reference>
<evidence type="ECO:0000256" key="1">
    <source>
        <dbReference type="SAM" id="MobiDB-lite"/>
    </source>
</evidence>
<feature type="region of interest" description="Disordered" evidence="1">
    <location>
        <begin position="118"/>
        <end position="143"/>
    </location>
</feature>
<dbReference type="EMBL" id="JAANHS010000005">
    <property type="protein sequence ID" value="NHB76899.1"/>
    <property type="molecule type" value="Genomic_DNA"/>
</dbReference>
<gene>
    <name evidence="2" type="ORF">G8O29_09115</name>
</gene>
<accession>A0ABX0G6Q4</accession>
<dbReference type="RefSeq" id="WP_166402924.1">
    <property type="nucleotide sequence ID" value="NZ_JAANHS010000005.1"/>
</dbReference>
<proteinExistence type="predicted"/>
<evidence type="ECO:0000313" key="2">
    <source>
        <dbReference type="EMBL" id="NHB76899.1"/>
    </source>
</evidence>
<dbReference type="Proteomes" id="UP001515660">
    <property type="component" value="Unassembled WGS sequence"/>
</dbReference>
<protein>
    <submittedName>
        <fullName evidence="2">Uncharacterized protein</fullName>
    </submittedName>
</protein>